<evidence type="ECO:0000313" key="3">
    <source>
        <dbReference type="WBParaSite" id="Smp_342600.1"/>
    </source>
</evidence>
<keyword evidence="1" id="KW-0812">Transmembrane</keyword>
<dbReference type="AlphaFoldDB" id="A0A5K4FCI9"/>
<name>A0A5K4FCI9_SCHMA</name>
<keyword evidence="1" id="KW-0472">Membrane</keyword>
<dbReference type="InParanoid" id="A0A5K4FCI9"/>
<accession>A0A5K4FCI9</accession>
<reference evidence="2" key="1">
    <citation type="journal article" date="2012" name="PLoS Negl. Trop. Dis.">
        <title>A systematically improved high quality genome and transcriptome of the human blood fluke Schistosoma mansoni.</title>
        <authorList>
            <person name="Protasio A.V."/>
            <person name="Tsai I.J."/>
            <person name="Babbage A."/>
            <person name="Nichol S."/>
            <person name="Hunt M."/>
            <person name="Aslett M.A."/>
            <person name="De Silva N."/>
            <person name="Velarde G.S."/>
            <person name="Anderson T.J."/>
            <person name="Clark R.C."/>
            <person name="Davidson C."/>
            <person name="Dillon G.P."/>
            <person name="Holroyd N.E."/>
            <person name="LoVerde P.T."/>
            <person name="Lloyd C."/>
            <person name="McQuillan J."/>
            <person name="Oliveira G."/>
            <person name="Otto T.D."/>
            <person name="Parker-Manuel S.J."/>
            <person name="Quail M.A."/>
            <person name="Wilson R.A."/>
            <person name="Zerlotini A."/>
            <person name="Dunne D.W."/>
            <person name="Berriman M."/>
        </authorList>
    </citation>
    <scope>NUCLEOTIDE SEQUENCE [LARGE SCALE GENOMIC DNA]</scope>
    <source>
        <strain evidence="2">Puerto Rican</strain>
    </source>
</reference>
<evidence type="ECO:0000313" key="2">
    <source>
        <dbReference type="Proteomes" id="UP000008854"/>
    </source>
</evidence>
<reference evidence="3" key="2">
    <citation type="submission" date="2019-11" db="UniProtKB">
        <authorList>
            <consortium name="WormBaseParasite"/>
        </authorList>
    </citation>
    <scope>IDENTIFICATION</scope>
    <source>
        <strain evidence="3">Puerto Rican</strain>
    </source>
</reference>
<organism evidence="2 3">
    <name type="scientific">Schistosoma mansoni</name>
    <name type="common">Blood fluke</name>
    <dbReference type="NCBI Taxonomy" id="6183"/>
    <lineage>
        <taxon>Eukaryota</taxon>
        <taxon>Metazoa</taxon>
        <taxon>Spiralia</taxon>
        <taxon>Lophotrochozoa</taxon>
        <taxon>Platyhelminthes</taxon>
        <taxon>Trematoda</taxon>
        <taxon>Digenea</taxon>
        <taxon>Strigeidida</taxon>
        <taxon>Schistosomatoidea</taxon>
        <taxon>Schistosomatidae</taxon>
        <taxon>Schistosoma</taxon>
    </lineage>
</organism>
<proteinExistence type="predicted"/>
<keyword evidence="2" id="KW-1185">Reference proteome</keyword>
<sequence>MSRKFTHIVGQNNVESRFGQTLILSFILWKLTAQIILCLSLEGHLKTLLDSFSQSNIVSQTSNSNETGNSTEVKALLVYAVFPLWTTMVVCLIIVCAQIVNPPSTGIRSFFSNNQPCCDNNERRRQRKTDVSTGFVKKLKSY</sequence>
<evidence type="ECO:0000256" key="1">
    <source>
        <dbReference type="SAM" id="Phobius"/>
    </source>
</evidence>
<feature type="transmembrane region" description="Helical" evidence="1">
    <location>
        <begin position="76"/>
        <end position="100"/>
    </location>
</feature>
<dbReference type="WBParaSite" id="Smp_342600.1">
    <property type="protein sequence ID" value="Smp_342600.1"/>
    <property type="gene ID" value="Smp_342600"/>
</dbReference>
<feature type="transmembrane region" description="Helical" evidence="1">
    <location>
        <begin position="21"/>
        <end position="42"/>
    </location>
</feature>
<keyword evidence="1" id="KW-1133">Transmembrane helix</keyword>
<protein>
    <submittedName>
        <fullName evidence="3">Transmembrane protein</fullName>
    </submittedName>
</protein>
<dbReference type="Proteomes" id="UP000008854">
    <property type="component" value="Unassembled WGS sequence"/>
</dbReference>